<keyword evidence="5 7" id="KW-1133">Transmembrane helix</keyword>
<comment type="subcellular location">
    <subcellularLocation>
        <location evidence="1 7">Cell membrane</location>
        <topology evidence="1 7">Multi-pass membrane protein</topology>
    </subcellularLocation>
</comment>
<evidence type="ECO:0000256" key="1">
    <source>
        <dbReference type="ARBA" id="ARBA00004651"/>
    </source>
</evidence>
<dbReference type="EMBL" id="SOAN01000008">
    <property type="protein sequence ID" value="TDS84284.1"/>
    <property type="molecule type" value="Genomic_DNA"/>
</dbReference>
<name>A0A4R7FZE3_9MICC</name>
<evidence type="ECO:0000313" key="9">
    <source>
        <dbReference type="EMBL" id="TDS84284.1"/>
    </source>
</evidence>
<feature type="transmembrane region" description="Helical" evidence="7">
    <location>
        <begin position="152"/>
        <end position="175"/>
    </location>
</feature>
<dbReference type="InterPro" id="IPR015414">
    <property type="entry name" value="TMEM64"/>
</dbReference>
<keyword evidence="3 7" id="KW-1003">Cell membrane</keyword>
<evidence type="ECO:0000256" key="3">
    <source>
        <dbReference type="ARBA" id="ARBA00022475"/>
    </source>
</evidence>
<comment type="caution">
    <text evidence="9">The sequence shown here is derived from an EMBL/GenBank/DDBJ whole genome shotgun (WGS) entry which is preliminary data.</text>
</comment>
<gene>
    <name evidence="9" type="ORF">EV640_108144</name>
</gene>
<dbReference type="InterPro" id="IPR032816">
    <property type="entry name" value="VTT_dom"/>
</dbReference>
<comment type="similarity">
    <text evidence="2 7">Belongs to the TVP38/TMEM64 family.</text>
</comment>
<feature type="transmembrane region" description="Helical" evidence="7">
    <location>
        <begin position="36"/>
        <end position="56"/>
    </location>
</feature>
<evidence type="ECO:0000256" key="7">
    <source>
        <dbReference type="RuleBase" id="RU366058"/>
    </source>
</evidence>
<evidence type="ECO:0000313" key="10">
    <source>
        <dbReference type="Proteomes" id="UP000294506"/>
    </source>
</evidence>
<protein>
    <recommendedName>
        <fullName evidence="7">TVP38/TMEM64 family membrane protein</fullName>
    </recommendedName>
</protein>
<dbReference type="PANTHER" id="PTHR12677">
    <property type="entry name" value="GOLGI APPARATUS MEMBRANE PROTEIN TVP38-RELATED"/>
    <property type="match status" value="1"/>
</dbReference>
<keyword evidence="10" id="KW-1185">Reference proteome</keyword>
<comment type="caution">
    <text evidence="7">Lacks conserved residue(s) required for the propagation of feature annotation.</text>
</comment>
<proteinExistence type="inferred from homology"/>
<keyword evidence="4 7" id="KW-0812">Transmembrane</keyword>
<dbReference type="AlphaFoldDB" id="A0A4R7FZE3"/>
<dbReference type="RefSeq" id="WP_166645913.1">
    <property type="nucleotide sequence ID" value="NZ_SOAN01000008.1"/>
</dbReference>
<evidence type="ECO:0000256" key="5">
    <source>
        <dbReference type="ARBA" id="ARBA00022989"/>
    </source>
</evidence>
<organism evidence="9 10">
    <name type="scientific">Nesterenkonia aurantiaca</name>
    <dbReference type="NCBI Taxonomy" id="1436010"/>
    <lineage>
        <taxon>Bacteria</taxon>
        <taxon>Bacillati</taxon>
        <taxon>Actinomycetota</taxon>
        <taxon>Actinomycetes</taxon>
        <taxon>Micrococcales</taxon>
        <taxon>Micrococcaceae</taxon>
        <taxon>Nesterenkonia</taxon>
    </lineage>
</organism>
<evidence type="ECO:0000256" key="2">
    <source>
        <dbReference type="ARBA" id="ARBA00008640"/>
    </source>
</evidence>
<feature type="domain" description="VTT" evidence="8">
    <location>
        <begin position="56"/>
        <end position="172"/>
    </location>
</feature>
<dbReference type="Pfam" id="PF09335">
    <property type="entry name" value="VTT_dom"/>
    <property type="match status" value="1"/>
</dbReference>
<evidence type="ECO:0000259" key="8">
    <source>
        <dbReference type="Pfam" id="PF09335"/>
    </source>
</evidence>
<accession>A0A4R7FZE3</accession>
<dbReference type="PANTHER" id="PTHR12677:SF59">
    <property type="entry name" value="GOLGI APPARATUS MEMBRANE PROTEIN TVP38-RELATED"/>
    <property type="match status" value="1"/>
</dbReference>
<feature type="transmembrane region" description="Helical" evidence="7">
    <location>
        <begin position="68"/>
        <end position="92"/>
    </location>
</feature>
<feature type="transmembrane region" description="Helical" evidence="7">
    <location>
        <begin position="181"/>
        <end position="200"/>
    </location>
</feature>
<keyword evidence="6 7" id="KW-0472">Membrane</keyword>
<dbReference type="Proteomes" id="UP000294506">
    <property type="component" value="Unassembled WGS sequence"/>
</dbReference>
<evidence type="ECO:0000256" key="4">
    <source>
        <dbReference type="ARBA" id="ARBA00022692"/>
    </source>
</evidence>
<evidence type="ECO:0000256" key="6">
    <source>
        <dbReference type="ARBA" id="ARBA00023136"/>
    </source>
</evidence>
<reference evidence="9 10" key="1">
    <citation type="submission" date="2019-03" db="EMBL/GenBank/DDBJ databases">
        <title>Genomic Encyclopedia of Type Strains, Phase III (KMG-III): the genomes of soil and plant-associated and newly described type strains.</title>
        <authorList>
            <person name="Whitman W."/>
        </authorList>
    </citation>
    <scope>NUCLEOTIDE SEQUENCE [LARGE SCALE GENOMIC DNA]</scope>
    <source>
        <strain evidence="9 10">DSM 27373</strain>
    </source>
</reference>
<dbReference type="GO" id="GO:0005886">
    <property type="term" value="C:plasma membrane"/>
    <property type="evidence" value="ECO:0007669"/>
    <property type="project" value="UniProtKB-SubCell"/>
</dbReference>
<sequence>MLKALVLLIALVLFTVAALALPIPSVEQMRASVAEAGWWGPLGFGAAYAALTLAPVPKNVLSIGAGVLFGFGPGLLIVYSAAMVGAAAAFWLGRVLGREAVEHFTGTRVAKVEEVLLRHGFLAVVGVRLVPVLPFTAINYSAGLTALGWWPYLLGTLVGMIPGTASYLALGAYGFQPGLQAEVAFAVLGLLTLAAIAYMVRARGRRGRADV</sequence>